<comment type="similarity">
    <text evidence="10">Belongs to the NqrB/RnfD family.</text>
</comment>
<dbReference type="PANTHER" id="PTHR30578:SF0">
    <property type="entry name" value="ION-TRANSLOCATING OXIDOREDUCTASE COMPLEX SUBUNIT D"/>
    <property type="match status" value="1"/>
</dbReference>
<keyword evidence="9 10" id="KW-0472">Membrane</keyword>
<keyword evidence="12" id="KW-1185">Reference proteome</keyword>
<organism evidence="11 12">
    <name type="scientific">Anaerococcus porci</name>
    <dbReference type="NCBI Taxonomy" id="2652269"/>
    <lineage>
        <taxon>Bacteria</taxon>
        <taxon>Bacillati</taxon>
        <taxon>Bacillota</taxon>
        <taxon>Tissierellia</taxon>
        <taxon>Tissierellales</taxon>
        <taxon>Peptoniphilaceae</taxon>
        <taxon>Anaerococcus</taxon>
    </lineage>
</organism>
<dbReference type="Proteomes" id="UP000441925">
    <property type="component" value="Unassembled WGS sequence"/>
</dbReference>
<protein>
    <recommendedName>
        <fullName evidence="10">Ion-translocating oxidoreductase complex subunit D</fullName>
        <ecNumber evidence="10">7.-.-.-</ecNumber>
    </recommendedName>
    <alternativeName>
        <fullName evidence="10">Rnf electron transport complex subunit D</fullName>
    </alternativeName>
</protein>
<comment type="subcellular location">
    <subcellularLocation>
        <location evidence="10">Cell membrane</location>
        <topology evidence="10">Multi-pass membrane protein</topology>
    </subcellularLocation>
</comment>
<feature type="transmembrane region" description="Helical" evidence="10">
    <location>
        <begin position="170"/>
        <end position="195"/>
    </location>
</feature>
<keyword evidence="3 10" id="KW-0285">Flavoprotein</keyword>
<dbReference type="AlphaFoldDB" id="A0A6N7VCQ7"/>
<keyword evidence="8 10" id="KW-1133">Transmembrane helix</keyword>
<keyword evidence="10" id="KW-1003">Cell membrane</keyword>
<feature type="transmembrane region" description="Helical" evidence="10">
    <location>
        <begin position="127"/>
        <end position="150"/>
    </location>
</feature>
<evidence type="ECO:0000256" key="7">
    <source>
        <dbReference type="ARBA" id="ARBA00022982"/>
    </source>
</evidence>
<evidence type="ECO:0000256" key="6">
    <source>
        <dbReference type="ARBA" id="ARBA00022967"/>
    </source>
</evidence>
<dbReference type="Pfam" id="PF03116">
    <property type="entry name" value="NQR2_RnfD_RnfE"/>
    <property type="match status" value="1"/>
</dbReference>
<evidence type="ECO:0000313" key="12">
    <source>
        <dbReference type="Proteomes" id="UP000441925"/>
    </source>
</evidence>
<feature type="transmembrane region" description="Helical" evidence="10">
    <location>
        <begin position="97"/>
        <end position="115"/>
    </location>
</feature>
<sequence>MQAQNKLVVSSSPHLRSERTVSKEMLDVIIALVPTGLAGVYFFGIRALILILCSVISCVVAEFISNKVMKRESTINDLSAVVTGLLLAYNLPVTMPIWQTVIGAVFAIVICKQFFGGIGQNIVNPALGARAFLLASWSSSMSYFVAPGGVSAVSAATALSDRSKLSLIDMFIGNMGGCIGEVSTLAILIGALYLVFRKVISLRIPLVYILTTAVLLVIFNKSFDGILEQLLSGGLMLGAFFMATDYTTSPVTKNGEIIFAIGCGLITSVIRVFGGYPEGVSYSILLMNLLVPLIDSKTMPKVFGHANDKGEKDE</sequence>
<feature type="transmembrane region" description="Helical" evidence="10">
    <location>
        <begin position="202"/>
        <end position="220"/>
    </location>
</feature>
<evidence type="ECO:0000256" key="4">
    <source>
        <dbReference type="ARBA" id="ARBA00022643"/>
    </source>
</evidence>
<comment type="subunit">
    <text evidence="10">The complex is composed of six subunits: RnfA, RnfB, RnfC, RnfD, RnfE and RnfG.</text>
</comment>
<proteinExistence type="inferred from homology"/>
<keyword evidence="2 10" id="KW-0597">Phosphoprotein</keyword>
<name>A0A6N7VCQ7_9FIRM</name>
<keyword evidence="4 10" id="KW-0288">FMN</keyword>
<dbReference type="HAMAP" id="MF_00462">
    <property type="entry name" value="RsxD_RnfD"/>
    <property type="match status" value="1"/>
</dbReference>
<dbReference type="GO" id="GO:0055085">
    <property type="term" value="P:transmembrane transport"/>
    <property type="evidence" value="ECO:0007669"/>
    <property type="project" value="InterPro"/>
</dbReference>
<comment type="function">
    <text evidence="10">Part of a membrane-bound complex that couples electron transfer with translocation of ions across the membrane.</text>
</comment>
<comment type="cofactor">
    <cofactor evidence="10">
        <name>FMN</name>
        <dbReference type="ChEBI" id="CHEBI:58210"/>
    </cofactor>
</comment>
<evidence type="ECO:0000256" key="3">
    <source>
        <dbReference type="ARBA" id="ARBA00022630"/>
    </source>
</evidence>
<keyword evidence="5 10" id="KW-0812">Transmembrane</keyword>
<feature type="transmembrane region" description="Helical" evidence="10">
    <location>
        <begin position="226"/>
        <end position="243"/>
    </location>
</feature>
<evidence type="ECO:0000256" key="5">
    <source>
        <dbReference type="ARBA" id="ARBA00022692"/>
    </source>
</evidence>
<evidence type="ECO:0000256" key="10">
    <source>
        <dbReference type="HAMAP-Rule" id="MF_00462"/>
    </source>
</evidence>
<keyword evidence="7 10" id="KW-0249">Electron transport</keyword>
<dbReference type="InterPro" id="IPR004338">
    <property type="entry name" value="NqrB/RnfD"/>
</dbReference>
<dbReference type="GO" id="GO:0022900">
    <property type="term" value="P:electron transport chain"/>
    <property type="evidence" value="ECO:0007669"/>
    <property type="project" value="UniProtKB-UniRule"/>
</dbReference>
<keyword evidence="1 10" id="KW-0813">Transport</keyword>
<accession>A0A6N7VCQ7</accession>
<dbReference type="InterPro" id="IPR011303">
    <property type="entry name" value="RnfD_bac"/>
</dbReference>
<comment type="caution">
    <text evidence="11">The sequence shown here is derived from an EMBL/GenBank/DDBJ whole genome shotgun (WGS) entry which is preliminary data.</text>
</comment>
<dbReference type="EC" id="7.-.-.-" evidence="10"/>
<evidence type="ECO:0000313" key="11">
    <source>
        <dbReference type="EMBL" id="MSS77195.1"/>
    </source>
</evidence>
<dbReference type="GO" id="GO:0005886">
    <property type="term" value="C:plasma membrane"/>
    <property type="evidence" value="ECO:0007669"/>
    <property type="project" value="UniProtKB-SubCell"/>
</dbReference>
<keyword evidence="6 10" id="KW-1278">Translocase</keyword>
<dbReference type="NCBIfam" id="TIGR01946">
    <property type="entry name" value="rnfD"/>
    <property type="match status" value="1"/>
</dbReference>
<dbReference type="PANTHER" id="PTHR30578">
    <property type="entry name" value="ELECTRON TRANSPORT COMPLEX PROTEIN RNFD"/>
    <property type="match status" value="1"/>
</dbReference>
<evidence type="ECO:0000256" key="1">
    <source>
        <dbReference type="ARBA" id="ARBA00022448"/>
    </source>
</evidence>
<dbReference type="RefSeq" id="WP_154539090.1">
    <property type="nucleotide sequence ID" value="NZ_VULQ01000002.1"/>
</dbReference>
<feature type="modified residue" description="FMN phosphoryl threonine" evidence="10">
    <location>
        <position position="157"/>
    </location>
</feature>
<evidence type="ECO:0000256" key="9">
    <source>
        <dbReference type="ARBA" id="ARBA00023136"/>
    </source>
</evidence>
<gene>
    <name evidence="10" type="primary">rnfD</name>
    <name evidence="11" type="ORF">FYJ26_01965</name>
</gene>
<comment type="caution">
    <text evidence="10">Lacks conserved residue(s) required for the propagation of feature annotation.</text>
</comment>
<reference evidence="11 12" key="1">
    <citation type="submission" date="2019-08" db="EMBL/GenBank/DDBJ databases">
        <title>In-depth cultivation of the pig gut microbiome towards novel bacterial diversity and tailored functional studies.</title>
        <authorList>
            <person name="Wylensek D."/>
            <person name="Hitch T.C.A."/>
            <person name="Clavel T."/>
        </authorList>
    </citation>
    <scope>NUCLEOTIDE SEQUENCE [LARGE SCALE GENOMIC DNA]</scope>
    <source>
        <strain evidence="11 12">WCA-380-WT-2B</strain>
    </source>
</reference>
<dbReference type="EMBL" id="VULQ01000002">
    <property type="protein sequence ID" value="MSS77195.1"/>
    <property type="molecule type" value="Genomic_DNA"/>
</dbReference>
<evidence type="ECO:0000256" key="2">
    <source>
        <dbReference type="ARBA" id="ARBA00022553"/>
    </source>
</evidence>
<feature type="transmembrane region" description="Helical" evidence="10">
    <location>
        <begin position="255"/>
        <end position="273"/>
    </location>
</feature>
<evidence type="ECO:0000256" key="8">
    <source>
        <dbReference type="ARBA" id="ARBA00022989"/>
    </source>
</evidence>